<dbReference type="PANTHER" id="PTHR47963:SF7">
    <property type="entry name" value="ATP-DEPENDENT RNA HELICASE YFML-RELATED"/>
    <property type="match status" value="1"/>
</dbReference>
<comment type="caution">
    <text evidence="9">The sequence shown here is derived from an EMBL/GenBank/DDBJ whole genome shotgun (WGS) entry which is preliminary data.</text>
</comment>
<keyword evidence="3 9" id="KW-0347">Helicase</keyword>
<dbReference type="InterPro" id="IPR014014">
    <property type="entry name" value="RNA_helicase_DEAD_Q_motif"/>
</dbReference>
<organism evidence="9 10">
    <name type="scientific">Clostridium intestinale URNW</name>
    <dbReference type="NCBI Taxonomy" id="1294142"/>
    <lineage>
        <taxon>Bacteria</taxon>
        <taxon>Bacillati</taxon>
        <taxon>Bacillota</taxon>
        <taxon>Clostridia</taxon>
        <taxon>Eubacteriales</taxon>
        <taxon>Clostridiaceae</taxon>
        <taxon>Clostridium</taxon>
    </lineage>
</organism>
<evidence type="ECO:0000256" key="3">
    <source>
        <dbReference type="ARBA" id="ARBA00022806"/>
    </source>
</evidence>
<dbReference type="GO" id="GO:0009409">
    <property type="term" value="P:response to cold"/>
    <property type="evidence" value="ECO:0007669"/>
    <property type="project" value="TreeGrafter"/>
</dbReference>
<feature type="domain" description="Helicase C-terminal" evidence="7">
    <location>
        <begin position="217"/>
        <end position="379"/>
    </location>
</feature>
<name>U2Q065_9CLOT</name>
<dbReference type="AlphaFoldDB" id="U2Q065"/>
<feature type="short sequence motif" description="Q motif" evidence="5">
    <location>
        <begin position="3"/>
        <end position="31"/>
    </location>
</feature>
<evidence type="ECO:0000259" key="6">
    <source>
        <dbReference type="PROSITE" id="PS51192"/>
    </source>
</evidence>
<keyword evidence="4" id="KW-0067">ATP-binding</keyword>
<feature type="domain" description="Helicase ATP-binding" evidence="6">
    <location>
        <begin position="34"/>
        <end position="206"/>
    </location>
</feature>
<dbReference type="InterPro" id="IPR001650">
    <property type="entry name" value="Helicase_C-like"/>
</dbReference>
<dbReference type="Pfam" id="PF00270">
    <property type="entry name" value="DEAD"/>
    <property type="match status" value="1"/>
</dbReference>
<proteinExistence type="predicted"/>
<dbReference type="GO" id="GO:0005840">
    <property type="term" value="C:ribosome"/>
    <property type="evidence" value="ECO:0007669"/>
    <property type="project" value="TreeGrafter"/>
</dbReference>
<dbReference type="PANTHER" id="PTHR47963">
    <property type="entry name" value="DEAD-BOX ATP-DEPENDENT RNA HELICASE 47, MITOCHONDRIAL"/>
    <property type="match status" value="1"/>
</dbReference>
<dbReference type="PROSITE" id="PS51195">
    <property type="entry name" value="Q_MOTIF"/>
    <property type="match status" value="1"/>
</dbReference>
<evidence type="ECO:0000256" key="1">
    <source>
        <dbReference type="ARBA" id="ARBA00022741"/>
    </source>
</evidence>
<dbReference type="GO" id="GO:0003724">
    <property type="term" value="F:RNA helicase activity"/>
    <property type="evidence" value="ECO:0007669"/>
    <property type="project" value="InterPro"/>
</dbReference>
<dbReference type="Gene3D" id="3.40.50.300">
    <property type="entry name" value="P-loop containing nucleotide triphosphate hydrolases"/>
    <property type="match status" value="2"/>
</dbReference>
<sequence length="396" mass="45170">MSITFDKLNLNKDMVEALKNLKITETTEVQEKSIPLALDGKNILAQSETGTGKTLAYLLPLIEKLQKDKKEMQAIILAPTYELCMQIHNTILELKKESGVSITSTQLIGSANIARQIEKLKDKPNILVGSAGRVLELIRKKKITASTIKTIVLDEVDKLLDNKNIPLIKEIVKNTQKVDQFLMFSATINNSSLQLSKELVEDLEVVRVKGSNKVNEDITHSYIMVEERKKVEYLRKLIHAAKPKRAIVFISNSFNVDQTLEKLKFHKINAATIHGDIDKDERKNALESFRKGKIQVLVASDVAARGLDIKGVTHVINLDTPRDPKNYLHRVGRVGRAGEKGEAYSLVDNRDLNNIRIYEKDLNLKFNRKYVFTWEKYCKTKSFNMIKYWKLIKKQL</sequence>
<dbReference type="InterPro" id="IPR044742">
    <property type="entry name" value="DEAD/DEAH_RhlB"/>
</dbReference>
<dbReference type="CDD" id="cd00268">
    <property type="entry name" value="DEADc"/>
    <property type="match status" value="1"/>
</dbReference>
<dbReference type="InterPro" id="IPR011545">
    <property type="entry name" value="DEAD/DEAH_box_helicase_dom"/>
</dbReference>
<protein>
    <submittedName>
        <fullName evidence="9">DEAD/DEAH box helicase</fullName>
    </submittedName>
</protein>
<evidence type="ECO:0000313" key="9">
    <source>
        <dbReference type="EMBL" id="ERK32140.1"/>
    </source>
</evidence>
<dbReference type="EMBL" id="APJA01000006">
    <property type="protein sequence ID" value="ERK32140.1"/>
    <property type="molecule type" value="Genomic_DNA"/>
</dbReference>
<dbReference type="SUPFAM" id="SSF52540">
    <property type="entry name" value="P-loop containing nucleoside triphosphate hydrolases"/>
    <property type="match status" value="1"/>
</dbReference>
<dbReference type="GO" id="GO:0016787">
    <property type="term" value="F:hydrolase activity"/>
    <property type="evidence" value="ECO:0007669"/>
    <property type="project" value="UniProtKB-KW"/>
</dbReference>
<dbReference type="eggNOG" id="COG0513">
    <property type="taxonomic scope" value="Bacteria"/>
</dbReference>
<dbReference type="PROSITE" id="PS51192">
    <property type="entry name" value="HELICASE_ATP_BIND_1"/>
    <property type="match status" value="1"/>
</dbReference>
<evidence type="ECO:0000259" key="7">
    <source>
        <dbReference type="PROSITE" id="PS51194"/>
    </source>
</evidence>
<keyword evidence="10" id="KW-1185">Reference proteome</keyword>
<keyword evidence="2" id="KW-0378">Hydrolase</keyword>
<dbReference type="OrthoDB" id="9805696at2"/>
<dbReference type="Proteomes" id="UP000016721">
    <property type="component" value="Unassembled WGS sequence"/>
</dbReference>
<dbReference type="InterPro" id="IPR014001">
    <property type="entry name" value="Helicase_ATP-bd"/>
</dbReference>
<dbReference type="PATRIC" id="fig|1294142.3.peg.442"/>
<dbReference type="InterPro" id="IPR027417">
    <property type="entry name" value="P-loop_NTPase"/>
</dbReference>
<evidence type="ECO:0000256" key="5">
    <source>
        <dbReference type="PROSITE-ProRule" id="PRU00552"/>
    </source>
</evidence>
<dbReference type="SMART" id="SM00487">
    <property type="entry name" value="DEXDc"/>
    <property type="match status" value="1"/>
</dbReference>
<dbReference type="GO" id="GO:0005829">
    <property type="term" value="C:cytosol"/>
    <property type="evidence" value="ECO:0007669"/>
    <property type="project" value="TreeGrafter"/>
</dbReference>
<dbReference type="RefSeq" id="WP_021800520.1">
    <property type="nucleotide sequence ID" value="NZ_KI273145.1"/>
</dbReference>
<dbReference type="GO" id="GO:0005524">
    <property type="term" value="F:ATP binding"/>
    <property type="evidence" value="ECO:0007669"/>
    <property type="project" value="UniProtKB-KW"/>
</dbReference>
<reference evidence="9 10" key="1">
    <citation type="journal article" date="2013" name="Genome Announc.">
        <title>Draft Genome Sequence of the Hydrogen- and Ethanol-Producing Bacterium Clostridium intestinale Strain URNW.</title>
        <authorList>
            <person name="Lal S."/>
            <person name="Ramachandran U."/>
            <person name="Zhang X."/>
            <person name="Sparling R."/>
            <person name="Levin D.B."/>
        </authorList>
    </citation>
    <scope>NUCLEOTIDE SEQUENCE [LARGE SCALE GENOMIC DNA]</scope>
    <source>
        <strain evidence="9 10">URNW</strain>
    </source>
</reference>
<feature type="domain" description="DEAD-box RNA helicase Q" evidence="8">
    <location>
        <begin position="3"/>
        <end position="31"/>
    </location>
</feature>
<dbReference type="SMART" id="SM00490">
    <property type="entry name" value="HELICc"/>
    <property type="match status" value="1"/>
</dbReference>
<evidence type="ECO:0000259" key="8">
    <source>
        <dbReference type="PROSITE" id="PS51195"/>
    </source>
</evidence>
<dbReference type="CDD" id="cd18787">
    <property type="entry name" value="SF2_C_DEAD"/>
    <property type="match status" value="1"/>
</dbReference>
<dbReference type="STRING" id="1294142.CINTURNW_0463"/>
<dbReference type="PROSITE" id="PS51194">
    <property type="entry name" value="HELICASE_CTER"/>
    <property type="match status" value="1"/>
</dbReference>
<gene>
    <name evidence="9" type="ORF">CINTURNW_0463</name>
</gene>
<evidence type="ECO:0000256" key="4">
    <source>
        <dbReference type="ARBA" id="ARBA00022840"/>
    </source>
</evidence>
<evidence type="ECO:0000256" key="2">
    <source>
        <dbReference type="ARBA" id="ARBA00022801"/>
    </source>
</evidence>
<dbReference type="HOGENOM" id="CLU_003041_28_3_9"/>
<dbReference type="InterPro" id="IPR050547">
    <property type="entry name" value="DEAD_box_RNA_helicases"/>
</dbReference>
<evidence type="ECO:0000313" key="10">
    <source>
        <dbReference type="Proteomes" id="UP000016721"/>
    </source>
</evidence>
<dbReference type="Pfam" id="PF00271">
    <property type="entry name" value="Helicase_C"/>
    <property type="match status" value="1"/>
</dbReference>
<keyword evidence="1" id="KW-0547">Nucleotide-binding</keyword>
<accession>U2Q065</accession>
<dbReference type="GO" id="GO:0033592">
    <property type="term" value="F:RNA strand annealing activity"/>
    <property type="evidence" value="ECO:0007669"/>
    <property type="project" value="TreeGrafter"/>
</dbReference>